<evidence type="ECO:0000259" key="2">
    <source>
        <dbReference type="Pfam" id="PF00534"/>
    </source>
</evidence>
<protein>
    <submittedName>
        <fullName evidence="3">Glycosyltransferase</fullName>
    </submittedName>
</protein>
<dbReference type="PANTHER" id="PTHR12526:SF630">
    <property type="entry name" value="GLYCOSYLTRANSFERASE"/>
    <property type="match status" value="1"/>
</dbReference>
<dbReference type="PANTHER" id="PTHR12526">
    <property type="entry name" value="GLYCOSYLTRANSFERASE"/>
    <property type="match status" value="1"/>
</dbReference>
<reference evidence="3 4" key="1">
    <citation type="journal article" date="2016" name="Front. Microbiol.">
        <title>Genomic Resource of Rice Seed Associated Bacteria.</title>
        <authorList>
            <person name="Midha S."/>
            <person name="Bansal K."/>
            <person name="Sharma S."/>
            <person name="Kumar N."/>
            <person name="Patil P.P."/>
            <person name="Chaudhry V."/>
            <person name="Patil P.B."/>
        </authorList>
    </citation>
    <scope>NUCLEOTIDE SEQUENCE [LARGE SCALE GENOMIC DNA]</scope>
    <source>
        <strain evidence="3 4">RSA3</strain>
    </source>
</reference>
<gene>
    <name evidence="3" type="ORF">RSA3_10130</name>
</gene>
<feature type="domain" description="Glycosyl transferase family 1" evidence="2">
    <location>
        <begin position="273"/>
        <end position="430"/>
    </location>
</feature>
<proteinExistence type="predicted"/>
<dbReference type="AlphaFoldDB" id="A0A147F7K3"/>
<name>A0A147F7K3_MICTE</name>
<dbReference type="Gene3D" id="3.40.50.2000">
    <property type="entry name" value="Glycogen Phosphorylase B"/>
    <property type="match status" value="2"/>
</dbReference>
<sequence length="460" mass="48623">MPGEDGGVMPFPDAWYLILSSRLIPDLDGGYTISTLARARQMADAGAQPLLLTVDPGTPDAHAQHRATFVERGAAAASEVFRNLFDEAVDVEGGAAEWLRGAATPGEADPTLEYRDVAGGAVSLPNVVDPDWHLTTAPIVIRDAAGEPVGVVAGFGALYRAWLAHLTGQLRAENPRPVVVICESRQLGELIVGWGDDDVRIVHTVHTIHLEAPYRADSDLNALWTRWFEIAPRFDAVLWPTAQQRDDVRERFGTAANDLVAPHAVRAPERVVPAADRDAGRVVVLGRLAPGKRLPAAVRAFARVVAEVPTARLELWGAGAQREALEALVAELGLAGSISLPGLTNDPGAVLDDAAVYLTTSAFEGQGLALAEALAHGTPVVAYDIRYGPRDMLAGGGGILVPDGDEGALVAALVRVLTDAEVRERLSTEAVDAAATLSPARAMQTLAAACGEALSRPRRR</sequence>
<dbReference type="InterPro" id="IPR001296">
    <property type="entry name" value="Glyco_trans_1"/>
</dbReference>
<dbReference type="SUPFAM" id="SSF53756">
    <property type="entry name" value="UDP-Glycosyltransferase/glycogen phosphorylase"/>
    <property type="match status" value="1"/>
</dbReference>
<evidence type="ECO:0000313" key="3">
    <source>
        <dbReference type="EMBL" id="KTS11461.1"/>
    </source>
</evidence>
<evidence type="ECO:0000313" key="4">
    <source>
        <dbReference type="Proteomes" id="UP000072189"/>
    </source>
</evidence>
<organism evidence="3 4">
    <name type="scientific">Microbacterium testaceum</name>
    <name type="common">Aureobacterium testaceum</name>
    <name type="synonym">Brevibacterium testaceum</name>
    <dbReference type="NCBI Taxonomy" id="2033"/>
    <lineage>
        <taxon>Bacteria</taxon>
        <taxon>Bacillati</taxon>
        <taxon>Actinomycetota</taxon>
        <taxon>Actinomycetes</taxon>
        <taxon>Micrococcales</taxon>
        <taxon>Microbacteriaceae</taxon>
        <taxon>Microbacterium</taxon>
    </lineage>
</organism>
<evidence type="ECO:0000256" key="1">
    <source>
        <dbReference type="ARBA" id="ARBA00022679"/>
    </source>
</evidence>
<dbReference type="Pfam" id="PF00534">
    <property type="entry name" value="Glycos_transf_1"/>
    <property type="match status" value="1"/>
</dbReference>
<accession>A0A147F7K3</accession>
<dbReference type="Proteomes" id="UP000072189">
    <property type="component" value="Unassembled WGS sequence"/>
</dbReference>
<dbReference type="PATRIC" id="fig|2033.7.peg.2778"/>
<comment type="caution">
    <text evidence="3">The sequence shown here is derived from an EMBL/GenBank/DDBJ whole genome shotgun (WGS) entry which is preliminary data.</text>
</comment>
<keyword evidence="1 3" id="KW-0808">Transferase</keyword>
<dbReference type="GO" id="GO:0016757">
    <property type="term" value="F:glycosyltransferase activity"/>
    <property type="evidence" value="ECO:0007669"/>
    <property type="project" value="InterPro"/>
</dbReference>
<dbReference type="EMBL" id="LDRV01000061">
    <property type="protein sequence ID" value="KTS11461.1"/>
    <property type="molecule type" value="Genomic_DNA"/>
</dbReference>